<keyword evidence="2" id="KW-0645">Protease</keyword>
<dbReference type="Proteomes" id="UP000287447">
    <property type="component" value="Unassembled WGS sequence"/>
</dbReference>
<dbReference type="SUPFAM" id="SSF50494">
    <property type="entry name" value="Trypsin-like serine proteases"/>
    <property type="match status" value="1"/>
</dbReference>
<keyword evidence="3" id="KW-1185">Reference proteome</keyword>
<comment type="caution">
    <text evidence="2">The sequence shown here is derived from an EMBL/GenBank/DDBJ whole genome shotgun (WGS) entry which is preliminary data.</text>
</comment>
<evidence type="ECO:0000256" key="1">
    <source>
        <dbReference type="SAM" id="SignalP"/>
    </source>
</evidence>
<feature type="signal peptide" evidence="1">
    <location>
        <begin position="1"/>
        <end position="38"/>
    </location>
</feature>
<accession>A0A3S2W735</accession>
<dbReference type="RefSeq" id="WP_127764254.1">
    <property type="nucleotide sequence ID" value="NZ_SADE01000001.1"/>
</dbReference>
<dbReference type="EMBL" id="SADE01000001">
    <property type="protein sequence ID" value="RVU38883.1"/>
    <property type="molecule type" value="Genomic_DNA"/>
</dbReference>
<sequence length="644" mass="71784">MSLKYNSQTPEIHMCIQQHVAAIFLLLSLFLPVLPAHATCTCSGNNQPNLDDLIDRTHYQVVELRAPKDGGDRTIGTATAIDSRGYFVTAMHVVQYADPENLRLVLGPSRDPKRYIKFESLGTGSHTDIDFVILKALKGQRLDYGAVPLLLGRDHPWRGRAAGFVVDGHHFEVSIDIEATRKYDNIPDDVTVFHTNKIVHEGQSGSLVISECGMGFASLHKKFDHETDENLRQKGFVAALESARMTEGNFLVRPKILRLLRDQIPPSDILVKLEHDLTDDHLGDAELEWLYQSDRNFGALDLLHIFSWIRKGWISSELGERHLRVLNKLYRYSEQKCLSKELILALQTIRQAEYSGPGQTDARLLLTVTDFGSDQISVSEQQPTRIPVSITDLPRTTFGTLKFQESIENSQFLLARYRDKNSAYSEAPAYVRNLLLQSVVSELRHSLPPVTAIELIEVPIGQRRRLAYAYSDLALAEDLLAQDFGVKISSETLSAVQLAEKFGGTPTSSSLAATLSRRAGYLPGQLNFSYITAKRLDPTNVPSAAEIVNGISDNKPDLVAWRNALVSAQKSNGYVSLFFRNSINDAVLAANSLLQKNEQPPVKVENGYPIWGDKLVSTPDALEIDPYSHRIAAQLDAIARDDIF</sequence>
<gene>
    <name evidence="2" type="ORF">EOI86_06350</name>
</gene>
<feature type="chain" id="PRO_5018562311" evidence="1">
    <location>
        <begin position="39"/>
        <end position="644"/>
    </location>
</feature>
<organism evidence="2 3">
    <name type="scientific">Hwanghaeella grinnelliae</name>
    <dbReference type="NCBI Taxonomy" id="2500179"/>
    <lineage>
        <taxon>Bacteria</taxon>
        <taxon>Pseudomonadati</taxon>
        <taxon>Pseudomonadota</taxon>
        <taxon>Alphaproteobacteria</taxon>
        <taxon>Rhodospirillales</taxon>
        <taxon>Rhodospirillaceae</taxon>
        <taxon>Hwanghaeella</taxon>
    </lineage>
</organism>
<dbReference type="InterPro" id="IPR009003">
    <property type="entry name" value="Peptidase_S1_PA"/>
</dbReference>
<reference evidence="3" key="1">
    <citation type="submission" date="2019-01" db="EMBL/GenBank/DDBJ databases">
        <title>Gri0909 isolated from a small marine red alga.</title>
        <authorList>
            <person name="Kim J."/>
            <person name="Jeong S.E."/>
            <person name="Jeon C.O."/>
        </authorList>
    </citation>
    <scope>NUCLEOTIDE SEQUENCE [LARGE SCALE GENOMIC DNA]</scope>
    <source>
        <strain evidence="3">Gri0909</strain>
    </source>
</reference>
<dbReference type="AlphaFoldDB" id="A0A3S2W735"/>
<keyword evidence="2" id="KW-0378">Hydrolase</keyword>
<dbReference type="GO" id="GO:0008233">
    <property type="term" value="F:peptidase activity"/>
    <property type="evidence" value="ECO:0007669"/>
    <property type="project" value="UniProtKB-KW"/>
</dbReference>
<protein>
    <submittedName>
        <fullName evidence="2">Serine protease</fullName>
    </submittedName>
</protein>
<name>A0A3S2W735_9PROT</name>
<evidence type="ECO:0000313" key="3">
    <source>
        <dbReference type="Proteomes" id="UP000287447"/>
    </source>
</evidence>
<dbReference type="GO" id="GO:0006508">
    <property type="term" value="P:proteolysis"/>
    <property type="evidence" value="ECO:0007669"/>
    <property type="project" value="UniProtKB-KW"/>
</dbReference>
<evidence type="ECO:0000313" key="2">
    <source>
        <dbReference type="EMBL" id="RVU38883.1"/>
    </source>
</evidence>
<proteinExistence type="predicted"/>
<keyword evidence="1" id="KW-0732">Signal</keyword>